<dbReference type="PANTHER" id="PTHR47618">
    <property type="entry name" value="BIFUNCTIONAL OLIGORIBONUCLEASE AND PAP PHOSPHATASE NRNA"/>
    <property type="match status" value="1"/>
</dbReference>
<dbReference type="Pfam" id="PF02272">
    <property type="entry name" value="DHHA1"/>
    <property type="match status" value="1"/>
</dbReference>
<dbReference type="InterPro" id="IPR051319">
    <property type="entry name" value="Oligoribo/pAp-PDE_c-di-AMP_PDE"/>
</dbReference>
<dbReference type="EMBL" id="CP003221">
    <property type="protein sequence ID" value="EGJ52024.1"/>
    <property type="molecule type" value="Genomic_DNA"/>
</dbReference>
<proteinExistence type="predicted"/>
<sequence length="322" mass="34642">MSIPSKDIAHILRTEDDFLVTAHVNPDGDAIGSMAAMGFVLQHLGKRFTLYNQSGLPRDFAWLSLPAPITTSIPDCPACWTITLDCGDLHRAGDALMTWVDRQRLINIDHHLGNPGFGSFNWVDTSMASTSQMAAQIARELGFPLEGALGEAVFLGLTTDTGSFSYDNTTARVLELAAEIVRLGLKPGQFNAKLQNQQPLERIQLWSRVLSRTQLLDSGKIALVTITRQDLDATGTGMQDTDGIINTVRRIKGVAVAASLREDGPKEIKFSLRSSGNVNVQPMAASFGGGGHKNAAGGTIFASMSEAESSLVQALRTFAETL</sequence>
<evidence type="ECO:0000313" key="4">
    <source>
        <dbReference type="Proteomes" id="UP000007844"/>
    </source>
</evidence>
<evidence type="ECO:0000313" key="3">
    <source>
        <dbReference type="EMBL" id="EGJ52024.1"/>
    </source>
</evidence>
<accession>F3YZZ5</accession>
<dbReference type="SUPFAM" id="SSF64182">
    <property type="entry name" value="DHH phosphoesterases"/>
    <property type="match status" value="1"/>
</dbReference>
<dbReference type="InterPro" id="IPR003156">
    <property type="entry name" value="DHHA1_dom"/>
</dbReference>
<dbReference type="Gene3D" id="3.90.1640.10">
    <property type="entry name" value="inorganic pyrophosphatase (n-terminal core)"/>
    <property type="match status" value="1"/>
</dbReference>
<evidence type="ECO:0000259" key="2">
    <source>
        <dbReference type="Pfam" id="PF02272"/>
    </source>
</evidence>
<dbReference type="InterPro" id="IPR038763">
    <property type="entry name" value="DHH_sf"/>
</dbReference>
<name>F3YZZ5_DESAF</name>
<dbReference type="KEGG" id="daf:Desaf_3748"/>
<evidence type="ECO:0000259" key="1">
    <source>
        <dbReference type="Pfam" id="PF01368"/>
    </source>
</evidence>
<dbReference type="PANTHER" id="PTHR47618:SF1">
    <property type="entry name" value="BIFUNCTIONAL OLIGORIBONUCLEASE AND PAP PHOSPHATASE NRNA"/>
    <property type="match status" value="1"/>
</dbReference>
<dbReference type="InterPro" id="IPR001667">
    <property type="entry name" value="DDH_dom"/>
</dbReference>
<dbReference type="HOGENOM" id="CLU_039720_0_0_7"/>
<dbReference type="eggNOG" id="COG0618">
    <property type="taxonomic scope" value="Bacteria"/>
</dbReference>
<reference evidence="3 4" key="1">
    <citation type="journal article" date="2011" name="J. Bacteriol.">
        <title>Genome sequence of the mercury-methylating and pleomorphic Desulfovibrio africanus Strain Walvis Bay.</title>
        <authorList>
            <person name="Brown S.D."/>
            <person name="Wall J.D."/>
            <person name="Kucken A.M."/>
            <person name="Gilmour C.C."/>
            <person name="Podar M."/>
            <person name="Brandt C.C."/>
            <person name="Teshima H."/>
            <person name="Detter J.C."/>
            <person name="Han C.S."/>
            <person name="Land M.L."/>
            <person name="Lucas S."/>
            <person name="Han J."/>
            <person name="Pennacchio L."/>
            <person name="Nolan M."/>
            <person name="Pitluck S."/>
            <person name="Woyke T."/>
            <person name="Goodwin L."/>
            <person name="Palumbo A.V."/>
            <person name="Elias D.A."/>
        </authorList>
    </citation>
    <scope>NUCLEOTIDE SEQUENCE [LARGE SCALE GENOMIC DNA]</scope>
    <source>
        <strain evidence="3 4">Walvis Bay</strain>
    </source>
</reference>
<feature type="domain" description="DDH" evidence="1">
    <location>
        <begin position="18"/>
        <end position="154"/>
    </location>
</feature>
<dbReference type="Gene3D" id="3.10.310.30">
    <property type="match status" value="1"/>
</dbReference>
<dbReference type="GO" id="GO:0003676">
    <property type="term" value="F:nucleic acid binding"/>
    <property type="evidence" value="ECO:0007669"/>
    <property type="project" value="InterPro"/>
</dbReference>
<dbReference type="Pfam" id="PF01368">
    <property type="entry name" value="DHH"/>
    <property type="match status" value="1"/>
</dbReference>
<feature type="domain" description="DHHA1" evidence="2">
    <location>
        <begin position="235"/>
        <end position="318"/>
    </location>
</feature>
<dbReference type="Proteomes" id="UP000007844">
    <property type="component" value="Chromosome"/>
</dbReference>
<keyword evidence="4" id="KW-1185">Reference proteome</keyword>
<protein>
    <submittedName>
        <fullName evidence="3">Phosphoesterase RecJ domain protein</fullName>
    </submittedName>
</protein>
<gene>
    <name evidence="3" type="ORF">Desaf_3748</name>
</gene>
<dbReference type="AlphaFoldDB" id="F3YZZ5"/>
<organism evidence="3 4">
    <name type="scientific">Desulfocurvibacter africanus subsp. africanus str. Walvis Bay</name>
    <dbReference type="NCBI Taxonomy" id="690850"/>
    <lineage>
        <taxon>Bacteria</taxon>
        <taxon>Pseudomonadati</taxon>
        <taxon>Thermodesulfobacteriota</taxon>
        <taxon>Desulfovibrionia</taxon>
        <taxon>Desulfovibrionales</taxon>
        <taxon>Desulfovibrionaceae</taxon>
        <taxon>Desulfocurvibacter</taxon>
    </lineage>
</organism>
<dbReference type="RefSeq" id="WP_014261622.1">
    <property type="nucleotide sequence ID" value="NC_016629.1"/>
</dbReference>
<dbReference type="STRING" id="690850.Desaf_3748"/>